<name>A0ABT0YQ09_9BURK</name>
<accession>A0ABT0YQ09</accession>
<organism evidence="1 2">
    <name type="scientific">Caldimonas mangrovi</name>
    <dbReference type="NCBI Taxonomy" id="2944811"/>
    <lineage>
        <taxon>Bacteria</taxon>
        <taxon>Pseudomonadati</taxon>
        <taxon>Pseudomonadota</taxon>
        <taxon>Betaproteobacteria</taxon>
        <taxon>Burkholderiales</taxon>
        <taxon>Sphaerotilaceae</taxon>
        <taxon>Caldimonas</taxon>
    </lineage>
</organism>
<protein>
    <submittedName>
        <fullName evidence="1">Uncharacterized protein</fullName>
    </submittedName>
</protein>
<gene>
    <name evidence="1" type="ORF">M8A51_11830</name>
</gene>
<keyword evidence="2" id="KW-1185">Reference proteome</keyword>
<evidence type="ECO:0000313" key="1">
    <source>
        <dbReference type="EMBL" id="MCM5680221.1"/>
    </source>
</evidence>
<comment type="caution">
    <text evidence="1">The sequence shown here is derived from an EMBL/GenBank/DDBJ whole genome shotgun (WGS) entry which is preliminary data.</text>
</comment>
<reference evidence="1" key="1">
    <citation type="submission" date="2022-05" db="EMBL/GenBank/DDBJ databases">
        <title>Schlegelella sp. nov., isolated from mangrove soil.</title>
        <authorList>
            <person name="Liu Y."/>
            <person name="Ge X."/>
            <person name="Liu W."/>
        </authorList>
    </citation>
    <scope>NUCLEOTIDE SEQUENCE</scope>
    <source>
        <strain evidence="1">S2-27</strain>
    </source>
</reference>
<sequence>MNDSIAALQQGLDATRGGTLPVNELVGLFRSHAPRLEGLPDRFGQVLESLLMQLESGSLFTEESCSFSQQDLLESLSVWVDQAQVRLGG</sequence>
<dbReference type="EMBL" id="JAMKFE010000006">
    <property type="protein sequence ID" value="MCM5680221.1"/>
    <property type="molecule type" value="Genomic_DNA"/>
</dbReference>
<proteinExistence type="predicted"/>
<dbReference type="Proteomes" id="UP001165541">
    <property type="component" value="Unassembled WGS sequence"/>
</dbReference>
<evidence type="ECO:0000313" key="2">
    <source>
        <dbReference type="Proteomes" id="UP001165541"/>
    </source>
</evidence>
<dbReference type="RefSeq" id="WP_251778650.1">
    <property type="nucleotide sequence ID" value="NZ_JAMKFE010000006.1"/>
</dbReference>